<dbReference type="SMART" id="SM00516">
    <property type="entry name" value="SEC14"/>
    <property type="match status" value="1"/>
</dbReference>
<dbReference type="Pfam" id="PF00650">
    <property type="entry name" value="CRAL_TRIO"/>
    <property type="match status" value="1"/>
</dbReference>
<reference evidence="2" key="1">
    <citation type="submission" date="2014-11" db="EMBL/GenBank/DDBJ databases">
        <authorList>
            <person name="Geib S."/>
        </authorList>
    </citation>
    <scope>NUCLEOTIDE SEQUENCE</scope>
</reference>
<dbReference type="PANTHER" id="PTHR10174">
    <property type="entry name" value="ALPHA-TOCOPHEROL TRANSFER PROTEIN-RELATED"/>
    <property type="match status" value="1"/>
</dbReference>
<dbReference type="Gene3D" id="1.10.8.20">
    <property type="entry name" value="N-terminal domain of phosphatidylinositol transfer protein sec14p"/>
    <property type="match status" value="1"/>
</dbReference>
<reference evidence="2" key="2">
    <citation type="journal article" date="2015" name="Gigascience">
        <title>Reconstructing a comprehensive transcriptome assembly of a white-pupal translocated strain of the pest fruit fly Bactrocera cucurbitae.</title>
        <authorList>
            <person name="Sim S.B."/>
            <person name="Calla B."/>
            <person name="Hall B."/>
            <person name="DeRego T."/>
            <person name="Geib S.M."/>
        </authorList>
    </citation>
    <scope>NUCLEOTIDE SEQUENCE</scope>
</reference>
<dbReference type="SUPFAM" id="SSF46938">
    <property type="entry name" value="CRAL/TRIO N-terminal domain"/>
    <property type="match status" value="1"/>
</dbReference>
<sequence length="312" mass="35898">MSQLNIRAINADLQKLANEELNEVPERVAADIEALRTWIQQQPHLRARDDDQFLLSFLRGCKFSLEKAKGKIDKYYTLRTKYPDFFGAYDVDDPKIRAVFNAGIILLLPKPLHEQGPRIILIRQGALPADEYTIEHFIRAASHLQEIIIRNDDHAIISGMISIIDIENCTPGHVMQMTPSVMKKMSIHAEEAVPLRPKQQHFIHIPSGFETVFNAIRPLMTKKQQNRISVHAENLDRFYEHVPRSYLPVEYGGDNGTIAEIISYTNKQLDEYRDYFKENKNYGTDESLRSGKPIDFESLFGVEGSFRKLEVD</sequence>
<dbReference type="SMART" id="SM01100">
    <property type="entry name" value="CRAL_TRIO_N"/>
    <property type="match status" value="1"/>
</dbReference>
<dbReference type="GO" id="GO:1902936">
    <property type="term" value="F:phosphatidylinositol bisphosphate binding"/>
    <property type="evidence" value="ECO:0007669"/>
    <property type="project" value="TreeGrafter"/>
</dbReference>
<dbReference type="GeneID" id="105211217"/>
<evidence type="ECO:0000259" key="1">
    <source>
        <dbReference type="PROSITE" id="PS50191"/>
    </source>
</evidence>
<dbReference type="GO" id="GO:0016020">
    <property type="term" value="C:membrane"/>
    <property type="evidence" value="ECO:0007669"/>
    <property type="project" value="TreeGrafter"/>
</dbReference>
<dbReference type="CDD" id="cd00170">
    <property type="entry name" value="SEC14"/>
    <property type="match status" value="1"/>
</dbReference>
<evidence type="ECO:0000313" key="2">
    <source>
        <dbReference type="EMBL" id="JAD02055.1"/>
    </source>
</evidence>
<dbReference type="PANTHER" id="PTHR10174:SF216">
    <property type="entry name" value="CRAL-TRIO DOMAIN-CONTAINING PROTEIN-RELATED"/>
    <property type="match status" value="1"/>
</dbReference>
<accession>A0A0A1WU57</accession>
<dbReference type="EMBL" id="GBXI01012237">
    <property type="protein sequence ID" value="JAD02055.1"/>
    <property type="molecule type" value="Transcribed_RNA"/>
</dbReference>
<dbReference type="Gene3D" id="3.40.525.10">
    <property type="entry name" value="CRAL-TRIO lipid binding domain"/>
    <property type="match status" value="1"/>
</dbReference>
<organism evidence="2">
    <name type="scientific">Zeugodacus cucurbitae</name>
    <name type="common">Melon fruit fly</name>
    <name type="synonym">Bactrocera cucurbitae</name>
    <dbReference type="NCBI Taxonomy" id="28588"/>
    <lineage>
        <taxon>Eukaryota</taxon>
        <taxon>Metazoa</taxon>
        <taxon>Ecdysozoa</taxon>
        <taxon>Arthropoda</taxon>
        <taxon>Hexapoda</taxon>
        <taxon>Insecta</taxon>
        <taxon>Pterygota</taxon>
        <taxon>Neoptera</taxon>
        <taxon>Endopterygota</taxon>
        <taxon>Diptera</taxon>
        <taxon>Brachycera</taxon>
        <taxon>Muscomorpha</taxon>
        <taxon>Tephritoidea</taxon>
        <taxon>Tephritidae</taxon>
        <taxon>Zeugodacus</taxon>
        <taxon>Zeugodacus</taxon>
    </lineage>
</organism>
<dbReference type="InterPro" id="IPR036865">
    <property type="entry name" value="CRAL-TRIO_dom_sf"/>
</dbReference>
<dbReference type="PRINTS" id="PR00180">
    <property type="entry name" value="CRETINALDHBP"/>
</dbReference>
<dbReference type="AlphaFoldDB" id="A0A0A1WU57"/>
<dbReference type="Gene3D" id="1.20.5.1200">
    <property type="entry name" value="Alpha-tocopherol transfer"/>
    <property type="match status" value="1"/>
</dbReference>
<dbReference type="InterPro" id="IPR036273">
    <property type="entry name" value="CRAL/TRIO_N_dom_sf"/>
</dbReference>
<gene>
    <name evidence="2" type="primary">Ttpal_8</name>
    <name evidence="2" type="ORF">g.10306</name>
</gene>
<dbReference type="CTD" id="105211217"/>
<dbReference type="PROSITE" id="PS50191">
    <property type="entry name" value="CRAL_TRIO"/>
    <property type="match status" value="1"/>
</dbReference>
<dbReference type="InterPro" id="IPR011074">
    <property type="entry name" value="CRAL/TRIO_N_dom"/>
</dbReference>
<dbReference type="SUPFAM" id="SSF52087">
    <property type="entry name" value="CRAL/TRIO domain"/>
    <property type="match status" value="1"/>
</dbReference>
<proteinExistence type="predicted"/>
<name>A0A0A1WU57_ZEUCU</name>
<dbReference type="InterPro" id="IPR001251">
    <property type="entry name" value="CRAL-TRIO_dom"/>
</dbReference>
<feature type="domain" description="CRAL-TRIO" evidence="1">
    <location>
        <begin position="92"/>
        <end position="259"/>
    </location>
</feature>
<protein>
    <submittedName>
        <fullName evidence="2">Alpha-tocopherol transfer protein-like</fullName>
    </submittedName>
</protein>
<dbReference type="OrthoDB" id="6682367at2759"/>